<comment type="caution">
    <text evidence="2">The sequence shown here is derived from an EMBL/GenBank/DDBJ whole genome shotgun (WGS) entry which is preliminary data.</text>
</comment>
<dbReference type="Proteomes" id="UP000325122">
    <property type="component" value="Unassembled WGS sequence"/>
</dbReference>
<evidence type="ECO:0000313" key="3">
    <source>
        <dbReference type="Proteomes" id="UP000325122"/>
    </source>
</evidence>
<gene>
    <name evidence="2" type="ORF">F1654_11490</name>
</gene>
<keyword evidence="1" id="KW-1133">Transmembrane helix</keyword>
<keyword evidence="3" id="KW-1185">Reference proteome</keyword>
<dbReference type="AlphaFoldDB" id="A0A5M6ZDP8"/>
<feature type="transmembrane region" description="Helical" evidence="1">
    <location>
        <begin position="181"/>
        <end position="203"/>
    </location>
</feature>
<reference evidence="2 3" key="1">
    <citation type="submission" date="2019-09" db="EMBL/GenBank/DDBJ databases">
        <authorList>
            <person name="Kevbrin V."/>
            <person name="Grouzdev D.S."/>
        </authorList>
    </citation>
    <scope>NUCLEOTIDE SEQUENCE [LARGE SCALE GENOMIC DNA]</scope>
    <source>
        <strain evidence="2 3">G-192</strain>
    </source>
</reference>
<protein>
    <submittedName>
        <fullName evidence="2">Uncharacterized protein</fullName>
    </submittedName>
</protein>
<keyword evidence="1" id="KW-0472">Membrane</keyword>
<keyword evidence="1" id="KW-0812">Transmembrane</keyword>
<accession>A0A5M6ZDP8</accession>
<sequence length="217" mass="23749">MSVMPMAFDRKRYTVWTWRHPLILHWILNPGLAFNELVLGQRQPAVTLIDRASAKAFIERQYVPCPTCGAHNHGLVYAKTAMGNYAGLVCAECGAAIPTLKNALTWLVLMLTWPLWKPLERRFGPGLRARQFAKLQAAKTDLQPQINRASGVRMGLYFGSVMGLVYIVMSLAMGLDWNAGLLTGGLAGLAAGILFGVTMKLFLSFKERSGPDQAGGG</sequence>
<name>A0A5M6ZDP8_9PROT</name>
<feature type="transmembrane region" description="Helical" evidence="1">
    <location>
        <begin position="155"/>
        <end position="175"/>
    </location>
</feature>
<dbReference type="EMBL" id="VWOJ01000003">
    <property type="protein sequence ID" value="KAA5802435.1"/>
    <property type="molecule type" value="Genomic_DNA"/>
</dbReference>
<proteinExistence type="predicted"/>
<dbReference type="RefSeq" id="WP_150023685.1">
    <property type="nucleotide sequence ID" value="NZ_VWOJ01000003.1"/>
</dbReference>
<organism evidence="2 3">
    <name type="scientific">Alkalicaulis satelles</name>
    <dbReference type="NCBI Taxonomy" id="2609175"/>
    <lineage>
        <taxon>Bacteria</taxon>
        <taxon>Pseudomonadati</taxon>
        <taxon>Pseudomonadota</taxon>
        <taxon>Alphaproteobacteria</taxon>
        <taxon>Maricaulales</taxon>
        <taxon>Maricaulaceae</taxon>
        <taxon>Alkalicaulis</taxon>
    </lineage>
</organism>
<evidence type="ECO:0000256" key="1">
    <source>
        <dbReference type="SAM" id="Phobius"/>
    </source>
</evidence>
<evidence type="ECO:0000313" key="2">
    <source>
        <dbReference type="EMBL" id="KAA5802435.1"/>
    </source>
</evidence>